<organism evidence="2">
    <name type="scientific">Candidatus Tenderia electrophaga</name>
    <dbReference type="NCBI Taxonomy" id="1748243"/>
    <lineage>
        <taxon>Bacteria</taxon>
        <taxon>Pseudomonadati</taxon>
        <taxon>Pseudomonadota</taxon>
        <taxon>Gammaproteobacteria</taxon>
        <taxon>Candidatus Tenderiales</taxon>
        <taxon>Candidatus Tenderiaceae</taxon>
        <taxon>Candidatus Tenderia</taxon>
    </lineage>
</organism>
<feature type="transmembrane region" description="Helical" evidence="1">
    <location>
        <begin position="68"/>
        <end position="86"/>
    </location>
</feature>
<comment type="caution">
    <text evidence="2">The sequence shown here is derived from an EMBL/GenBank/DDBJ whole genome shotgun (WGS) entry which is preliminary data.</text>
</comment>
<proteinExistence type="predicted"/>
<protein>
    <submittedName>
        <fullName evidence="2">Uncharacterized protein</fullName>
    </submittedName>
</protein>
<keyword evidence="1" id="KW-0472">Membrane</keyword>
<reference evidence="2" key="1">
    <citation type="journal article" date="2020" name="mSystems">
        <title>Genome- and Community-Level Interaction Insights into Carbon Utilization and Element Cycling Functions of Hydrothermarchaeota in Hydrothermal Sediment.</title>
        <authorList>
            <person name="Zhou Z."/>
            <person name="Liu Y."/>
            <person name="Xu W."/>
            <person name="Pan J."/>
            <person name="Luo Z.H."/>
            <person name="Li M."/>
        </authorList>
    </citation>
    <scope>NUCLEOTIDE SEQUENCE [LARGE SCALE GENOMIC DNA]</scope>
    <source>
        <strain evidence="2">HyVt-505</strain>
    </source>
</reference>
<dbReference type="Proteomes" id="UP000885832">
    <property type="component" value="Unassembled WGS sequence"/>
</dbReference>
<dbReference type="AlphaFoldDB" id="A0A832J370"/>
<evidence type="ECO:0000313" key="2">
    <source>
        <dbReference type="EMBL" id="HHJ80755.1"/>
    </source>
</evidence>
<gene>
    <name evidence="2" type="ORF">ENJ65_03885</name>
</gene>
<dbReference type="EMBL" id="DRNF01000247">
    <property type="protein sequence ID" value="HHJ80755.1"/>
    <property type="molecule type" value="Genomic_DNA"/>
</dbReference>
<keyword evidence="1" id="KW-0812">Transmembrane</keyword>
<name>A0A832J370_9GAMM</name>
<sequence>MLSGTLIFVFATYALMVCAFLLAKQRLIHMSVMVSVMLIDIGFPVYLVMTKDWYRRLIEQEEILSFMIWMHFILVLVLYALYFLQVQSALKLMRGDESVRAEHRNQGKGVLIARGLVILSAAMLIEPVDQV</sequence>
<accession>A0A832J370</accession>
<keyword evidence="1" id="KW-1133">Transmembrane helix</keyword>
<feature type="transmembrane region" description="Helical" evidence="1">
    <location>
        <begin position="30"/>
        <end position="48"/>
    </location>
</feature>
<evidence type="ECO:0000256" key="1">
    <source>
        <dbReference type="SAM" id="Phobius"/>
    </source>
</evidence>
<feature type="transmembrane region" description="Helical" evidence="1">
    <location>
        <begin position="6"/>
        <end position="23"/>
    </location>
</feature>